<dbReference type="WBParaSite" id="JU765_v2.g12303.t1">
    <property type="protein sequence ID" value="JU765_v2.g12303.t1"/>
    <property type="gene ID" value="JU765_v2.g12303"/>
</dbReference>
<name>A0AC34Q3H4_9BILA</name>
<proteinExistence type="predicted"/>
<sequence length="135" mass="14586">MKTSILFIVLISSFVIDVFGCGFGSLGGGGGGGCGCSNPCGRKKREVQLLEPHLRTEDQILCPQTEWKKIMEDSTTGEAETSKLAIQSTLYKKYDSKFFVFCGAIDKKPQFAANGEGFCVHSKDNMTCMAIALIG</sequence>
<accession>A0AC34Q3H4</accession>
<dbReference type="Proteomes" id="UP000887576">
    <property type="component" value="Unplaced"/>
</dbReference>
<evidence type="ECO:0000313" key="2">
    <source>
        <dbReference type="WBParaSite" id="JU765_v2.g12303.t1"/>
    </source>
</evidence>
<organism evidence="1 2">
    <name type="scientific">Panagrolaimus sp. JU765</name>
    <dbReference type="NCBI Taxonomy" id="591449"/>
    <lineage>
        <taxon>Eukaryota</taxon>
        <taxon>Metazoa</taxon>
        <taxon>Ecdysozoa</taxon>
        <taxon>Nematoda</taxon>
        <taxon>Chromadorea</taxon>
        <taxon>Rhabditida</taxon>
        <taxon>Tylenchina</taxon>
        <taxon>Panagrolaimomorpha</taxon>
        <taxon>Panagrolaimoidea</taxon>
        <taxon>Panagrolaimidae</taxon>
        <taxon>Panagrolaimus</taxon>
    </lineage>
</organism>
<reference evidence="2" key="1">
    <citation type="submission" date="2022-11" db="UniProtKB">
        <authorList>
            <consortium name="WormBaseParasite"/>
        </authorList>
    </citation>
    <scope>IDENTIFICATION</scope>
</reference>
<protein>
    <submittedName>
        <fullName evidence="2">Ground-like domain-containing protein</fullName>
    </submittedName>
</protein>
<evidence type="ECO:0000313" key="1">
    <source>
        <dbReference type="Proteomes" id="UP000887576"/>
    </source>
</evidence>